<gene>
    <name evidence="1" type="ORF">I5M32_11755</name>
</gene>
<keyword evidence="2" id="KW-1185">Reference proteome</keyword>
<dbReference type="EMBL" id="JAEHFY010000016">
    <property type="protein sequence ID" value="MBK0383633.1"/>
    <property type="molecule type" value="Genomic_DNA"/>
</dbReference>
<reference evidence="1 2" key="1">
    <citation type="submission" date="2020-12" db="EMBL/GenBank/DDBJ databases">
        <title>Bacterial novel species Pedobacter sp. SD-b isolated from soil.</title>
        <authorList>
            <person name="Jung H.-Y."/>
        </authorList>
    </citation>
    <scope>NUCLEOTIDE SEQUENCE [LARGE SCALE GENOMIC DNA]</scope>
    <source>
        <strain evidence="1 2">SD-b</strain>
    </source>
</reference>
<protein>
    <submittedName>
        <fullName evidence="1">Uncharacterized protein</fullName>
    </submittedName>
</protein>
<name>A0ABS1BLF3_9SPHI</name>
<evidence type="ECO:0000313" key="2">
    <source>
        <dbReference type="Proteomes" id="UP000660024"/>
    </source>
</evidence>
<proteinExistence type="predicted"/>
<dbReference type="Proteomes" id="UP000660024">
    <property type="component" value="Unassembled WGS sequence"/>
</dbReference>
<dbReference type="RefSeq" id="WP_200586558.1">
    <property type="nucleotide sequence ID" value="NZ_JAEHFY010000016.1"/>
</dbReference>
<organism evidence="1 2">
    <name type="scientific">Pedobacter segetis</name>
    <dbReference type="NCBI Taxonomy" id="2793069"/>
    <lineage>
        <taxon>Bacteria</taxon>
        <taxon>Pseudomonadati</taxon>
        <taxon>Bacteroidota</taxon>
        <taxon>Sphingobacteriia</taxon>
        <taxon>Sphingobacteriales</taxon>
        <taxon>Sphingobacteriaceae</taxon>
        <taxon>Pedobacter</taxon>
    </lineage>
</organism>
<evidence type="ECO:0000313" key="1">
    <source>
        <dbReference type="EMBL" id="MBK0383633.1"/>
    </source>
</evidence>
<comment type="caution">
    <text evidence="1">The sequence shown here is derived from an EMBL/GenBank/DDBJ whole genome shotgun (WGS) entry which is preliminary data.</text>
</comment>
<accession>A0ABS1BLF3</accession>
<sequence>MNNTLEYLTDVRDRLEFVPYKQIFQAITDMRDKFIPTAVIHKGAYIDRVRIHKQITDVFYKEEDVSYIHDKEIIEKYVGYGRANKEK</sequence>